<evidence type="ECO:0000313" key="5">
    <source>
        <dbReference type="Proteomes" id="UP000650466"/>
    </source>
</evidence>
<dbReference type="PROSITE" id="PS50110">
    <property type="entry name" value="RESPONSE_REGULATORY"/>
    <property type="match status" value="1"/>
</dbReference>
<dbReference type="SMART" id="SM00448">
    <property type="entry name" value="REC"/>
    <property type="match status" value="1"/>
</dbReference>
<dbReference type="PROSITE" id="PS50930">
    <property type="entry name" value="HTH_LYTTR"/>
    <property type="match status" value="1"/>
</dbReference>
<dbReference type="RefSeq" id="WP_188174851.1">
    <property type="nucleotide sequence ID" value="NZ_JACVVD010000004.1"/>
</dbReference>
<dbReference type="Gene3D" id="2.40.50.1020">
    <property type="entry name" value="LytTr DNA-binding domain"/>
    <property type="match status" value="1"/>
</dbReference>
<dbReference type="Pfam" id="PF00072">
    <property type="entry name" value="Response_reg"/>
    <property type="match status" value="1"/>
</dbReference>
<dbReference type="SUPFAM" id="SSF52172">
    <property type="entry name" value="CheY-like"/>
    <property type="match status" value="1"/>
</dbReference>
<accession>A0A926QK26</accession>
<dbReference type="Gene3D" id="3.40.50.2300">
    <property type="match status" value="1"/>
</dbReference>
<evidence type="ECO:0000259" key="2">
    <source>
        <dbReference type="PROSITE" id="PS50110"/>
    </source>
</evidence>
<gene>
    <name evidence="4" type="ORF">ICC18_13035</name>
</gene>
<feature type="domain" description="Response regulatory" evidence="2">
    <location>
        <begin position="4"/>
        <end position="117"/>
    </location>
</feature>
<comment type="caution">
    <text evidence="4">The sequence shown here is derived from an EMBL/GenBank/DDBJ whole genome shotgun (WGS) entry which is preliminary data.</text>
</comment>
<dbReference type="EMBL" id="JACVVD010000004">
    <property type="protein sequence ID" value="MBD0381042.1"/>
    <property type="molecule type" value="Genomic_DNA"/>
</dbReference>
<evidence type="ECO:0000259" key="3">
    <source>
        <dbReference type="PROSITE" id="PS50930"/>
    </source>
</evidence>
<dbReference type="InterPro" id="IPR011006">
    <property type="entry name" value="CheY-like_superfamily"/>
</dbReference>
<dbReference type="InterPro" id="IPR046947">
    <property type="entry name" value="LytR-like"/>
</dbReference>
<organism evidence="4 5">
    <name type="scientific">Paenibacillus sedimenti</name>
    <dbReference type="NCBI Taxonomy" id="2770274"/>
    <lineage>
        <taxon>Bacteria</taxon>
        <taxon>Bacillati</taxon>
        <taxon>Bacillota</taxon>
        <taxon>Bacilli</taxon>
        <taxon>Bacillales</taxon>
        <taxon>Paenibacillaceae</taxon>
        <taxon>Paenibacillus</taxon>
    </lineage>
</organism>
<name>A0A926QK26_9BACL</name>
<reference evidence="4" key="1">
    <citation type="submission" date="2020-09" db="EMBL/GenBank/DDBJ databases">
        <title>Draft Genome Sequence of Paenibacillus sp. WST5.</title>
        <authorList>
            <person name="Bao Z."/>
        </authorList>
    </citation>
    <scope>NUCLEOTIDE SEQUENCE</scope>
    <source>
        <strain evidence="4">WST5</strain>
    </source>
</reference>
<keyword evidence="1" id="KW-0597">Phosphoprotein</keyword>
<evidence type="ECO:0000313" key="4">
    <source>
        <dbReference type="EMBL" id="MBD0381042.1"/>
    </source>
</evidence>
<dbReference type="InterPro" id="IPR001789">
    <property type="entry name" value="Sig_transdc_resp-reg_receiver"/>
</dbReference>
<protein>
    <submittedName>
        <fullName evidence="4">Response regulator transcription factor</fullName>
    </submittedName>
</protein>
<dbReference type="InterPro" id="IPR007492">
    <property type="entry name" value="LytTR_DNA-bd_dom"/>
</dbReference>
<sequence>MSYQVVVAEDNPKLREELVAFLTQNGFQVIAEASTGVEMKEAVQKCHPQVLFADIDMPDGDGFSAAKLMRIQFPELCIIFITGLSQFAPQAFAMEAVDFIVKPYTHDRLYQCFKRIKQALDKPNHKTLPHLSFRNRNIVEVVDQEQIVFISAENKATNVYLSGKQGKVFTTSEPLKELENRLDPALFIRTHRSYIINIKHINRIEPSGQTFVLQFKNSVHKAHVSRSYLTELYSRLQIQ</sequence>
<dbReference type="Proteomes" id="UP000650466">
    <property type="component" value="Unassembled WGS sequence"/>
</dbReference>
<evidence type="ECO:0000256" key="1">
    <source>
        <dbReference type="PROSITE-ProRule" id="PRU00169"/>
    </source>
</evidence>
<feature type="modified residue" description="4-aspartylphosphate" evidence="1">
    <location>
        <position position="54"/>
    </location>
</feature>
<dbReference type="GO" id="GO:0000156">
    <property type="term" value="F:phosphorelay response regulator activity"/>
    <property type="evidence" value="ECO:0007669"/>
    <property type="project" value="InterPro"/>
</dbReference>
<dbReference type="GO" id="GO:0003677">
    <property type="term" value="F:DNA binding"/>
    <property type="evidence" value="ECO:0007669"/>
    <property type="project" value="InterPro"/>
</dbReference>
<keyword evidence="5" id="KW-1185">Reference proteome</keyword>
<proteinExistence type="predicted"/>
<dbReference type="Pfam" id="PF04397">
    <property type="entry name" value="LytTR"/>
    <property type="match status" value="1"/>
</dbReference>
<dbReference type="PANTHER" id="PTHR37299:SF1">
    <property type="entry name" value="STAGE 0 SPORULATION PROTEIN A HOMOLOG"/>
    <property type="match status" value="1"/>
</dbReference>
<feature type="domain" description="HTH LytTR-type" evidence="3">
    <location>
        <begin position="131"/>
        <end position="238"/>
    </location>
</feature>
<dbReference type="AlphaFoldDB" id="A0A926QK26"/>
<dbReference type="SMART" id="SM00850">
    <property type="entry name" value="LytTR"/>
    <property type="match status" value="1"/>
</dbReference>
<dbReference type="PANTHER" id="PTHR37299">
    <property type="entry name" value="TRANSCRIPTIONAL REGULATOR-RELATED"/>
    <property type="match status" value="1"/>
</dbReference>